<sequence length="63" mass="7707">MLFNLLNRLFAEHSTQINQARRLFIDHYQEWEPNQKSIRHKNDIFLKNSRKRAFNITNVHLLS</sequence>
<organism evidence="1 2">
    <name type="scientific">Candidatus Erwinia dacicola</name>
    <dbReference type="NCBI Taxonomy" id="252393"/>
    <lineage>
        <taxon>Bacteria</taxon>
        <taxon>Pseudomonadati</taxon>
        <taxon>Pseudomonadota</taxon>
        <taxon>Gammaproteobacteria</taxon>
        <taxon>Enterobacterales</taxon>
        <taxon>Erwiniaceae</taxon>
        <taxon>Erwinia</taxon>
    </lineage>
</organism>
<proteinExistence type="predicted"/>
<comment type="caution">
    <text evidence="1">The sequence shown here is derived from an EMBL/GenBank/DDBJ whole genome shotgun (WGS) entry which is preliminary data.</text>
</comment>
<keyword evidence="2" id="KW-1185">Reference proteome</keyword>
<evidence type="ECO:0000313" key="1">
    <source>
        <dbReference type="EMBL" id="RAP70597.1"/>
    </source>
</evidence>
<dbReference type="Proteomes" id="UP000244334">
    <property type="component" value="Unassembled WGS sequence"/>
</dbReference>
<dbReference type="EMBL" id="LJAM02000307">
    <property type="protein sequence ID" value="RAP70597.1"/>
    <property type="molecule type" value="Genomic_DNA"/>
</dbReference>
<evidence type="ECO:0000313" key="2">
    <source>
        <dbReference type="Proteomes" id="UP000244334"/>
    </source>
</evidence>
<dbReference type="AlphaFoldDB" id="A0A328TJ01"/>
<gene>
    <name evidence="1" type="ORF">ACZ87_02598</name>
</gene>
<accession>A0A328TJ01</accession>
<name>A0A328TJ01_9GAMM</name>
<reference evidence="1" key="1">
    <citation type="submission" date="2018-04" db="EMBL/GenBank/DDBJ databases">
        <title>Genomes of the Obligate Erwinia dacicola and Facultative Enterobacter sp. OLF Endosymbionts of the Olive Fruit fly, Bactrocera oleae.</title>
        <authorList>
            <person name="Estes A.M."/>
            <person name="Hearn D.J."/>
            <person name="Agarwal S."/>
            <person name="Pierson E.A."/>
            <person name="Dunning-Hotopp J.C."/>
        </authorList>
    </citation>
    <scope>NUCLEOTIDE SEQUENCE [LARGE SCALE GENOMIC DNA]</scope>
    <source>
        <strain evidence="1">Oroville</strain>
    </source>
</reference>
<protein>
    <submittedName>
        <fullName evidence="1">Uncharacterized protein</fullName>
    </submittedName>
</protein>